<dbReference type="SUPFAM" id="SSF55486">
    <property type="entry name" value="Metalloproteases ('zincins'), catalytic domain"/>
    <property type="match status" value="1"/>
</dbReference>
<protein>
    <recommendedName>
        <fullName evidence="3">Peptidase M13 N-terminal domain-containing protein</fullName>
    </recommendedName>
</protein>
<dbReference type="GO" id="GO:0004222">
    <property type="term" value="F:metalloendopeptidase activity"/>
    <property type="evidence" value="ECO:0007669"/>
    <property type="project" value="InterPro"/>
</dbReference>
<dbReference type="SMR" id="A0A7M7PVN2"/>
<keyword evidence="5" id="KW-1185">Reference proteome</keyword>
<dbReference type="Proteomes" id="UP000002358">
    <property type="component" value="Chromosome 1"/>
</dbReference>
<dbReference type="InParanoid" id="A0A7M7PVN2"/>
<evidence type="ECO:0000259" key="3">
    <source>
        <dbReference type="Pfam" id="PF05649"/>
    </source>
</evidence>
<evidence type="ECO:0000256" key="1">
    <source>
        <dbReference type="ARBA" id="ARBA00004401"/>
    </source>
</evidence>
<name>A0A7M7PVN2_NASVI</name>
<dbReference type="InterPro" id="IPR000718">
    <property type="entry name" value="Peptidase_M13"/>
</dbReference>
<dbReference type="InterPro" id="IPR024079">
    <property type="entry name" value="MetalloPept_cat_dom_sf"/>
</dbReference>
<dbReference type="GO" id="GO:0005886">
    <property type="term" value="C:plasma membrane"/>
    <property type="evidence" value="ECO:0007669"/>
    <property type="project" value="UniProtKB-SubCell"/>
</dbReference>
<proteinExistence type="inferred from homology"/>
<evidence type="ECO:0000256" key="2">
    <source>
        <dbReference type="ARBA" id="ARBA00007357"/>
    </source>
</evidence>
<dbReference type="AlphaFoldDB" id="A0A7M7PVN2"/>
<comment type="subcellular location">
    <subcellularLocation>
        <location evidence="1">Cell membrane</location>
        <topology evidence="1">Single-pass type II membrane protein</topology>
    </subcellularLocation>
</comment>
<dbReference type="GO" id="GO:0016485">
    <property type="term" value="P:protein processing"/>
    <property type="evidence" value="ECO:0007669"/>
    <property type="project" value="TreeGrafter"/>
</dbReference>
<organism evidence="4 5">
    <name type="scientific">Nasonia vitripennis</name>
    <name type="common">Parasitic wasp</name>
    <dbReference type="NCBI Taxonomy" id="7425"/>
    <lineage>
        <taxon>Eukaryota</taxon>
        <taxon>Metazoa</taxon>
        <taxon>Ecdysozoa</taxon>
        <taxon>Arthropoda</taxon>
        <taxon>Hexapoda</taxon>
        <taxon>Insecta</taxon>
        <taxon>Pterygota</taxon>
        <taxon>Neoptera</taxon>
        <taxon>Endopterygota</taxon>
        <taxon>Hymenoptera</taxon>
        <taxon>Apocrita</taxon>
        <taxon>Proctotrupomorpha</taxon>
        <taxon>Chalcidoidea</taxon>
        <taxon>Pteromalidae</taxon>
        <taxon>Pteromalinae</taxon>
        <taxon>Nasonia</taxon>
    </lineage>
</organism>
<dbReference type="KEGG" id="nvi:103317074"/>
<dbReference type="InterPro" id="IPR042089">
    <property type="entry name" value="Peptidase_M13_dom_2"/>
</dbReference>
<dbReference type="Gene3D" id="3.40.390.10">
    <property type="entry name" value="Collagenase (Catalytic Domain)"/>
    <property type="match status" value="1"/>
</dbReference>
<dbReference type="Pfam" id="PF05649">
    <property type="entry name" value="Peptidase_M13_N"/>
    <property type="match status" value="1"/>
</dbReference>
<dbReference type="PANTHER" id="PTHR11733:SF133">
    <property type="entry name" value="PHOSPHATE-REGULATING NEUTRAL ENDOPEPTIDASE PHEX"/>
    <property type="match status" value="1"/>
</dbReference>
<dbReference type="PANTHER" id="PTHR11733">
    <property type="entry name" value="ZINC METALLOPROTEASE FAMILY M13 NEPRILYSIN-RELATED"/>
    <property type="match status" value="1"/>
</dbReference>
<dbReference type="EnsemblMetazoa" id="XM_031921011">
    <property type="protein sequence ID" value="XP_031776871"/>
    <property type="gene ID" value="LOC103317074"/>
</dbReference>
<feature type="domain" description="Peptidase M13 N-terminal" evidence="3">
    <location>
        <begin position="80"/>
        <end position="405"/>
    </location>
</feature>
<comment type="similarity">
    <text evidence="2">Belongs to the peptidase M13 family.</text>
</comment>
<reference evidence="4" key="1">
    <citation type="submission" date="2021-01" db="UniProtKB">
        <authorList>
            <consortium name="EnsemblMetazoa"/>
        </authorList>
    </citation>
    <scope>IDENTIFICATION</scope>
</reference>
<dbReference type="InterPro" id="IPR008753">
    <property type="entry name" value="Peptidase_M13_N"/>
</dbReference>
<dbReference type="RefSeq" id="XP_031776871.1">
    <property type="nucleotide sequence ID" value="XM_031921011.1"/>
</dbReference>
<dbReference type="Gene3D" id="1.10.1380.10">
    <property type="entry name" value="Neutral endopeptidase , domain2"/>
    <property type="match status" value="1"/>
</dbReference>
<dbReference type="PROSITE" id="PS51885">
    <property type="entry name" value="NEPRILYSIN"/>
    <property type="match status" value="1"/>
</dbReference>
<evidence type="ECO:0000313" key="5">
    <source>
        <dbReference type="Proteomes" id="UP000002358"/>
    </source>
</evidence>
<accession>A0A7M7PVN2</accession>
<sequence length="674" mass="79611">MFYDIYYRVFLLTYAVHTAADIETNEISTGCSSDYDCKYLYDHIVNHVDTSKDVCKDVYSFTCQVKNELGIFSENFMKAQYKTLIERVEYSINDDSYMDKFKPIEKERELYKLCMNYGDEQAKHFRTQEKLKFLKEMYNNASHGFIWGIVDQKLYNEGFGHAFFNIRVIPNPRNVDQNIIMLEPPTFDSYADIHEALKLIEEFSTKYDKFNRSDIDELLHRYVTSDKLKNVQKLVQSVTEVIFNSTTDFTDNGSKVTTIGAWYNDFIKTYERSSVTRIDWFRYLATTFNEVEVDNIDYKTPILVKNKMYFSKLFDIFFETSNEVIATSIVVKAIAENIKYIDWNLATKLKLVSDKYRSEFCLHNTKLYGFSHGILKEYKKQPNSEFHQLTNKIIRTFISEIEESIALSYSNETYLKSELDTITAYVYKPDVYFARMVEQFYKGYDIEGSYFSDIVRYRKIMKQKDLSMLKHKSIHFKAYLPFSIIDLVQPANRFTINVYFTSLEFNHHITKREIIYGRYGVQIASVLYALLNENKLEDYSLRRYNHNTLKSHLSAHPDYSLDKMRCVIPGVHKDNKKQFIEAMSNVYGFQIAHTALRPSKNDLPLFPKLGLYHIRQFFHLEYIKAHCYMEKDTINSIVLHDETFYTAFRKCKNSIVKCPKSAAFDRLSKNVFLI</sequence>
<evidence type="ECO:0000313" key="4">
    <source>
        <dbReference type="EnsemblMetazoa" id="XP_031776871"/>
    </source>
</evidence>
<dbReference type="GeneID" id="103317074"/>